<dbReference type="GO" id="GO:0030313">
    <property type="term" value="C:cell envelope"/>
    <property type="evidence" value="ECO:0007669"/>
    <property type="project" value="UniProtKB-SubCell"/>
</dbReference>
<comment type="caution">
    <text evidence="6">The sequence shown here is derived from an EMBL/GenBank/DDBJ whole genome shotgun (WGS) entry which is preliminary data.</text>
</comment>
<organism evidence="6 7">
    <name type="scientific">Amnibacterium flavum</name>
    <dbReference type="NCBI Taxonomy" id="2173173"/>
    <lineage>
        <taxon>Bacteria</taxon>
        <taxon>Bacillati</taxon>
        <taxon>Actinomycetota</taxon>
        <taxon>Actinomycetes</taxon>
        <taxon>Micrococcales</taxon>
        <taxon>Microbacteriaceae</taxon>
        <taxon>Amnibacterium</taxon>
    </lineage>
</organism>
<name>A0A2V1HT99_9MICO</name>
<dbReference type="PIRSF" id="PIRSF002741">
    <property type="entry name" value="MppA"/>
    <property type="match status" value="1"/>
</dbReference>
<keyword evidence="7" id="KW-1185">Reference proteome</keyword>
<dbReference type="Gene3D" id="3.10.105.10">
    <property type="entry name" value="Dipeptide-binding Protein, Domain 3"/>
    <property type="match status" value="1"/>
</dbReference>
<dbReference type="GO" id="GO:0043190">
    <property type="term" value="C:ATP-binding cassette (ABC) transporter complex"/>
    <property type="evidence" value="ECO:0007669"/>
    <property type="project" value="InterPro"/>
</dbReference>
<keyword evidence="3" id="KW-0813">Transport</keyword>
<gene>
    <name evidence="6" type="ORF">DDQ50_03420</name>
</gene>
<dbReference type="GO" id="GO:0042597">
    <property type="term" value="C:periplasmic space"/>
    <property type="evidence" value="ECO:0007669"/>
    <property type="project" value="UniProtKB-ARBA"/>
</dbReference>
<dbReference type="Gene3D" id="3.40.190.10">
    <property type="entry name" value="Periplasmic binding protein-like II"/>
    <property type="match status" value="1"/>
</dbReference>
<reference evidence="6 7" key="1">
    <citation type="submission" date="2018-05" db="EMBL/GenBank/DDBJ databases">
        <title>Amnibacterium sp. M8JJ-5, whole genome shotgun sequence.</title>
        <authorList>
            <person name="Tuo L."/>
        </authorList>
    </citation>
    <scope>NUCLEOTIDE SEQUENCE [LARGE SCALE GENOMIC DNA]</scope>
    <source>
        <strain evidence="6 7">M8JJ-5</strain>
    </source>
</reference>
<evidence type="ECO:0000259" key="5">
    <source>
        <dbReference type="Pfam" id="PF00496"/>
    </source>
</evidence>
<evidence type="ECO:0000313" key="6">
    <source>
        <dbReference type="EMBL" id="PVZ95561.1"/>
    </source>
</evidence>
<dbReference type="PANTHER" id="PTHR30290:SF10">
    <property type="entry name" value="PERIPLASMIC OLIGOPEPTIDE-BINDING PROTEIN-RELATED"/>
    <property type="match status" value="1"/>
</dbReference>
<dbReference type="InterPro" id="IPR030678">
    <property type="entry name" value="Peptide/Ni-bd"/>
</dbReference>
<dbReference type="InterPro" id="IPR000914">
    <property type="entry name" value="SBP_5_dom"/>
</dbReference>
<dbReference type="OrthoDB" id="5243526at2"/>
<dbReference type="GO" id="GO:1904680">
    <property type="term" value="F:peptide transmembrane transporter activity"/>
    <property type="evidence" value="ECO:0007669"/>
    <property type="project" value="TreeGrafter"/>
</dbReference>
<dbReference type="Gene3D" id="3.90.76.10">
    <property type="entry name" value="Dipeptide-binding Protein, Domain 1"/>
    <property type="match status" value="1"/>
</dbReference>
<evidence type="ECO:0000313" key="7">
    <source>
        <dbReference type="Proteomes" id="UP000244893"/>
    </source>
</evidence>
<feature type="domain" description="Solute-binding protein family 5" evidence="5">
    <location>
        <begin position="95"/>
        <end position="410"/>
    </location>
</feature>
<evidence type="ECO:0000256" key="2">
    <source>
        <dbReference type="ARBA" id="ARBA00005695"/>
    </source>
</evidence>
<dbReference type="InterPro" id="IPR039424">
    <property type="entry name" value="SBP_5"/>
</dbReference>
<evidence type="ECO:0000256" key="4">
    <source>
        <dbReference type="ARBA" id="ARBA00022729"/>
    </source>
</evidence>
<evidence type="ECO:0000256" key="1">
    <source>
        <dbReference type="ARBA" id="ARBA00004196"/>
    </source>
</evidence>
<keyword evidence="4" id="KW-0732">Signal</keyword>
<dbReference type="AlphaFoldDB" id="A0A2V1HT99"/>
<protein>
    <submittedName>
        <fullName evidence="6">ABC transporter substrate-binding protein</fullName>
    </submittedName>
</protein>
<dbReference type="Proteomes" id="UP000244893">
    <property type="component" value="Unassembled WGS sequence"/>
</dbReference>
<sequence length="529" mass="57137">MPTFQRSKNGAPPMNDRIRRFALAALAVTSATALLAGCAGGDASGSEAQDRSLRIVLATEPVSLDPCDTQDAANAQILRANVLESLTRIDAQTGEVVPLLAEEWEASDDNKTWTFTLKEGVTFHDGAVFDAEAAATAVNRVLNTDIGCGNGTTDQFPYPVTTTVIDENTLQLTSEQPDGIFPLRMTYIDLASPNTPTDAKTDDPIGTGPFELGEVVSGESITLTPFADYWGEAPEATEVTYLYRTEPTVRASMITTGEADLAVPISAADATDDGLTKEYSDNRVFFLRTQTNKPPFNDPRVREAVHYAIDRETIVGALMERSGLPYDQLVAPTVNAYLEGYEGPGFDPDKATELLDEAAADGVAVDTTIELVTRPDLFPGSDEVMQSIAQNLTDVGFSVQLRSLDTDAWLQLLRKPFPPEQVPNIIAISHDNISGDASFTFPKYVASTGTNSTLENSEIDALIAEAETKSGDERAELYQEASKLLYDEEFTLVPIALQTKLLRLAPGIDYEPNGLTGVELRISDITFTG</sequence>
<comment type="subcellular location">
    <subcellularLocation>
        <location evidence="1">Cell envelope</location>
    </subcellularLocation>
</comment>
<dbReference type="GO" id="GO:0015833">
    <property type="term" value="P:peptide transport"/>
    <property type="evidence" value="ECO:0007669"/>
    <property type="project" value="TreeGrafter"/>
</dbReference>
<evidence type="ECO:0000256" key="3">
    <source>
        <dbReference type="ARBA" id="ARBA00022448"/>
    </source>
</evidence>
<dbReference type="SUPFAM" id="SSF53850">
    <property type="entry name" value="Periplasmic binding protein-like II"/>
    <property type="match status" value="1"/>
</dbReference>
<proteinExistence type="inferred from homology"/>
<accession>A0A2V1HT99</accession>
<dbReference type="Pfam" id="PF00496">
    <property type="entry name" value="SBP_bac_5"/>
    <property type="match status" value="1"/>
</dbReference>
<dbReference type="PANTHER" id="PTHR30290">
    <property type="entry name" value="PERIPLASMIC BINDING COMPONENT OF ABC TRANSPORTER"/>
    <property type="match status" value="1"/>
</dbReference>
<comment type="similarity">
    <text evidence="2">Belongs to the bacterial solute-binding protein 5 family.</text>
</comment>
<dbReference type="EMBL" id="QEOP01000001">
    <property type="protein sequence ID" value="PVZ95561.1"/>
    <property type="molecule type" value="Genomic_DNA"/>
</dbReference>